<evidence type="ECO:0000313" key="4">
    <source>
        <dbReference type="Proteomes" id="UP000694044"/>
    </source>
</evidence>
<proteinExistence type="predicted"/>
<evidence type="ECO:0000313" key="3">
    <source>
        <dbReference type="EMBL" id="KAG7391192.1"/>
    </source>
</evidence>
<dbReference type="PANTHER" id="PTHR35796:SF3">
    <property type="entry name" value="BHLH DOMAIN-CONTAINING PROTEIN"/>
    <property type="match status" value="1"/>
</dbReference>
<evidence type="ECO:0008006" key="5">
    <source>
        <dbReference type="Google" id="ProtNLM"/>
    </source>
</evidence>
<gene>
    <name evidence="3" type="ORF">PHYPSEUDO_005553</name>
</gene>
<dbReference type="Proteomes" id="UP000694044">
    <property type="component" value="Unassembled WGS sequence"/>
</dbReference>
<sequence length="454" mass="52401">MAFILEDDDEQSFEAALSFIDGFEAHADGLPSQQKRDGLDVPSQPSSAQPTRPKRRVLSSEEKAKRRAEINERKRLLRKTGVYGDPNRARTAQTREIACLREQFEKLQLDLQALRQQRSQAAQQQRREARRASDALVLVPQIPSLWQKLADRQRQRREEAEFENARLKLAVERHQTLANALSTLLQQRASQLANDFSSFTDLRFVKHHVVQALDFRKDDSEFRRLLAHLDVAYRDMDNIFASNGLNNVDTTPGEVHIRERTSGKHQYLEFFSNNILPFELHATKEATWAYFKGVEKHLGYGNLYNKAAKDLDGPFTVVEDLTKELYSDNARADIRIRQVIRRYVEGERDIVLRVYRAVPVEIKHKLLGKLTYQLQGYAVTKRAPISTPERELSMLQLCTLVFFNQEEVARACDPLGFRTFTKFLMTHTAQNTRAHCELIESALADQTLAHYLHK</sequence>
<protein>
    <recommendedName>
        <fullName evidence="5">M96 mating-specific protein family</fullName>
    </recommendedName>
</protein>
<organism evidence="3 4">
    <name type="scientific">Phytophthora pseudosyringae</name>
    <dbReference type="NCBI Taxonomy" id="221518"/>
    <lineage>
        <taxon>Eukaryota</taxon>
        <taxon>Sar</taxon>
        <taxon>Stramenopiles</taxon>
        <taxon>Oomycota</taxon>
        <taxon>Peronosporomycetes</taxon>
        <taxon>Peronosporales</taxon>
        <taxon>Peronosporaceae</taxon>
        <taxon>Phytophthora</taxon>
    </lineage>
</organism>
<comment type="caution">
    <text evidence="3">The sequence shown here is derived from an EMBL/GenBank/DDBJ whole genome shotgun (WGS) entry which is preliminary data.</text>
</comment>
<feature type="region of interest" description="Disordered" evidence="2">
    <location>
        <begin position="27"/>
        <end position="65"/>
    </location>
</feature>
<evidence type="ECO:0000256" key="2">
    <source>
        <dbReference type="SAM" id="MobiDB-lite"/>
    </source>
</evidence>
<evidence type="ECO:0000256" key="1">
    <source>
        <dbReference type="SAM" id="Coils"/>
    </source>
</evidence>
<feature type="coiled-coil region" evidence="1">
    <location>
        <begin position="90"/>
        <end position="170"/>
    </location>
</feature>
<name>A0A8T1WB08_9STRA</name>
<keyword evidence="1" id="KW-0175">Coiled coil</keyword>
<dbReference type="OrthoDB" id="62280at2759"/>
<keyword evidence="4" id="KW-1185">Reference proteome</keyword>
<dbReference type="PANTHER" id="PTHR35796">
    <property type="entry name" value="HYPOTHETICAL CYTOSOLIC PROTEIN"/>
    <property type="match status" value="1"/>
</dbReference>
<reference evidence="3" key="1">
    <citation type="submission" date="2021-02" db="EMBL/GenBank/DDBJ databases">
        <authorList>
            <person name="Palmer J.M."/>
        </authorList>
    </citation>
    <scope>NUCLEOTIDE SEQUENCE</scope>
    <source>
        <strain evidence="3">SCRP734</strain>
    </source>
</reference>
<accession>A0A8T1WB08</accession>
<dbReference type="EMBL" id="JAGDFM010000023">
    <property type="protein sequence ID" value="KAG7391192.1"/>
    <property type="molecule type" value="Genomic_DNA"/>
</dbReference>
<dbReference type="AlphaFoldDB" id="A0A8T1WB08"/>